<dbReference type="GO" id="GO:0004175">
    <property type="term" value="F:endopeptidase activity"/>
    <property type="evidence" value="ECO:0007669"/>
    <property type="project" value="UniProtKB-ARBA"/>
</dbReference>
<keyword evidence="5" id="KW-1185">Reference proteome</keyword>
<keyword evidence="4" id="KW-0645">Protease</keyword>
<dbReference type="InterPro" id="IPR003675">
    <property type="entry name" value="Rce1/LyrA-like_dom"/>
</dbReference>
<comment type="caution">
    <text evidence="4">The sequence shown here is derived from an EMBL/GenBank/DDBJ whole genome shotgun (WGS) entry which is preliminary data.</text>
</comment>
<reference evidence="4 5" key="1">
    <citation type="submission" date="2014-02" db="EMBL/GenBank/DDBJ databases">
        <title>The genome announcement of Streptomyces toyocaensis NRRL15009.</title>
        <authorList>
            <person name="Hong H.-J."/>
            <person name="Kwun M.J."/>
        </authorList>
    </citation>
    <scope>NUCLEOTIDE SEQUENCE [LARGE SCALE GENOMIC DNA]</scope>
    <source>
        <strain evidence="4 5">NRRL 15009</strain>
    </source>
</reference>
<dbReference type="Proteomes" id="UP000028341">
    <property type="component" value="Unassembled WGS sequence"/>
</dbReference>
<feature type="transmembrane region" description="Helical" evidence="2">
    <location>
        <begin position="276"/>
        <end position="294"/>
    </location>
</feature>
<feature type="transmembrane region" description="Helical" evidence="2">
    <location>
        <begin position="188"/>
        <end position="207"/>
    </location>
</feature>
<protein>
    <submittedName>
        <fullName evidence="4">CAAX protease</fullName>
    </submittedName>
</protein>
<dbReference type="Pfam" id="PF02517">
    <property type="entry name" value="Rce1-like"/>
    <property type="match status" value="1"/>
</dbReference>
<feature type="compositionally biased region" description="Low complexity" evidence="1">
    <location>
        <begin position="1"/>
        <end position="13"/>
    </location>
</feature>
<accession>A0A081XMZ9</accession>
<feature type="transmembrane region" description="Helical" evidence="2">
    <location>
        <begin position="74"/>
        <end position="97"/>
    </location>
</feature>
<evidence type="ECO:0000259" key="3">
    <source>
        <dbReference type="Pfam" id="PF02517"/>
    </source>
</evidence>
<feature type="region of interest" description="Disordered" evidence="1">
    <location>
        <begin position="1"/>
        <end position="24"/>
    </location>
</feature>
<organism evidence="4 5">
    <name type="scientific">Streptomyces toyocaensis</name>
    <dbReference type="NCBI Taxonomy" id="55952"/>
    <lineage>
        <taxon>Bacteria</taxon>
        <taxon>Bacillati</taxon>
        <taxon>Actinomycetota</taxon>
        <taxon>Actinomycetes</taxon>
        <taxon>Kitasatosporales</taxon>
        <taxon>Streptomycetaceae</taxon>
        <taxon>Streptomyces</taxon>
    </lineage>
</organism>
<feature type="transmembrane region" description="Helical" evidence="2">
    <location>
        <begin position="246"/>
        <end position="264"/>
    </location>
</feature>
<dbReference type="GO" id="GO:0006508">
    <property type="term" value="P:proteolysis"/>
    <property type="evidence" value="ECO:0007669"/>
    <property type="project" value="UniProtKB-KW"/>
</dbReference>
<evidence type="ECO:0000313" key="5">
    <source>
        <dbReference type="Proteomes" id="UP000028341"/>
    </source>
</evidence>
<evidence type="ECO:0000256" key="2">
    <source>
        <dbReference type="SAM" id="Phobius"/>
    </source>
</evidence>
<feature type="transmembrane region" description="Helical" evidence="2">
    <location>
        <begin position="144"/>
        <end position="167"/>
    </location>
</feature>
<dbReference type="EMBL" id="JFCB01000022">
    <property type="protein sequence ID" value="KES04922.1"/>
    <property type="molecule type" value="Genomic_DNA"/>
</dbReference>
<dbReference type="AlphaFoldDB" id="A0A081XMZ9"/>
<dbReference type="GO" id="GO:0080120">
    <property type="term" value="P:CAAX-box protein maturation"/>
    <property type="evidence" value="ECO:0007669"/>
    <property type="project" value="UniProtKB-ARBA"/>
</dbReference>
<feature type="transmembrane region" description="Helical" evidence="2">
    <location>
        <begin position="222"/>
        <end position="239"/>
    </location>
</feature>
<evidence type="ECO:0000256" key="1">
    <source>
        <dbReference type="SAM" id="MobiDB-lite"/>
    </source>
</evidence>
<evidence type="ECO:0000313" key="4">
    <source>
        <dbReference type="EMBL" id="KES04922.1"/>
    </source>
</evidence>
<proteinExistence type="predicted"/>
<name>A0A081XMZ9_STRTO</name>
<dbReference type="PANTHER" id="PTHR35797:SF1">
    <property type="entry name" value="PROTEASE"/>
    <property type="match status" value="1"/>
</dbReference>
<keyword evidence="2" id="KW-0472">Membrane</keyword>
<sequence>MMSHQAPVGTVAAPAPPEPPTRPGLRGHVRRFPLTWFFGLAFLLSWVAWTPYILSENGLGVLHFAFPSVLGTSQLLGVIPGAYLGPVLSALVVTVVADGRPGLRAWIGRMTKWRVGWSWYVGIAIAVPAVLTLTTVLLSGQRPGMPSAVLLAAYIPGLILQILTTGLAEEPGWRDFAMPRLQHKFGPLRGTLVLGPLWGVWHLPLFLSEWGGWPDVSWDKPVEFLAITVAFSFVMTWVFNHTGQSLLLAMVLHTSVNNFFSVAWSDMFPSLSFRYTDHAFLVSSVVVAVVLLVATRGRLGCPPDAVGGPAGPRWAQR</sequence>
<dbReference type="RefSeq" id="WP_051858507.1">
    <property type="nucleotide sequence ID" value="NZ_JBFADL010000007.1"/>
</dbReference>
<feature type="transmembrane region" description="Helical" evidence="2">
    <location>
        <begin position="34"/>
        <end position="54"/>
    </location>
</feature>
<keyword evidence="2" id="KW-1133">Transmembrane helix</keyword>
<feature type="transmembrane region" description="Helical" evidence="2">
    <location>
        <begin position="117"/>
        <end position="138"/>
    </location>
</feature>
<gene>
    <name evidence="4" type="ORF">BU52_23055</name>
</gene>
<dbReference type="STRING" id="55952.BU52_23055"/>
<dbReference type="PANTHER" id="PTHR35797">
    <property type="entry name" value="PROTEASE-RELATED"/>
    <property type="match status" value="1"/>
</dbReference>
<dbReference type="eggNOG" id="COG1266">
    <property type="taxonomic scope" value="Bacteria"/>
</dbReference>
<feature type="domain" description="CAAX prenyl protease 2/Lysostaphin resistance protein A-like" evidence="3">
    <location>
        <begin position="155"/>
        <end position="257"/>
    </location>
</feature>
<dbReference type="InterPro" id="IPR042150">
    <property type="entry name" value="MmRce1-like"/>
</dbReference>
<keyword evidence="2" id="KW-0812">Transmembrane</keyword>
<keyword evidence="4" id="KW-0378">Hydrolase</keyword>